<evidence type="ECO:0000256" key="9">
    <source>
        <dbReference type="SAM" id="MobiDB-lite"/>
    </source>
</evidence>
<dbReference type="PANTHER" id="PTHR30183:SF6">
    <property type="entry name" value="INNER MEMBRANE ABC TRANSPORTER PERMEASE PROTEIN YNJC"/>
    <property type="match status" value="1"/>
</dbReference>
<evidence type="ECO:0000313" key="12">
    <source>
        <dbReference type="Proteomes" id="UP000282433"/>
    </source>
</evidence>
<feature type="transmembrane region" description="Helical" evidence="8">
    <location>
        <begin position="426"/>
        <end position="451"/>
    </location>
</feature>
<organism evidence="11 12">
    <name type="scientific">Klebsiella pneumoniae</name>
    <dbReference type="NCBI Taxonomy" id="573"/>
    <lineage>
        <taxon>Bacteria</taxon>
        <taxon>Pseudomonadati</taxon>
        <taxon>Pseudomonadota</taxon>
        <taxon>Gammaproteobacteria</taxon>
        <taxon>Enterobacterales</taxon>
        <taxon>Enterobacteriaceae</taxon>
        <taxon>Klebsiella/Raoultella group</taxon>
        <taxon>Klebsiella</taxon>
        <taxon>Klebsiella pneumoniae complex</taxon>
    </lineage>
</organism>
<dbReference type="EMBL" id="LR134162">
    <property type="protein sequence ID" value="VEB00061.1"/>
    <property type="molecule type" value="Genomic_DNA"/>
</dbReference>
<dbReference type="Pfam" id="PF00528">
    <property type="entry name" value="BPD_transp_1"/>
    <property type="match status" value="1"/>
</dbReference>
<feature type="transmembrane region" description="Helical" evidence="8">
    <location>
        <begin position="320"/>
        <end position="344"/>
    </location>
</feature>
<evidence type="ECO:0000256" key="5">
    <source>
        <dbReference type="ARBA" id="ARBA00022692"/>
    </source>
</evidence>
<sequence>MTRWSRNGCAATVPTDPAGLGGDGGDLSAAAPRRRGTGGRCALPAHWRALFADPQLGQALAATLVSTLLSVGGALLIALTIVAALWPSARWRRLASRLPLLLAVPHLALATAALLLFAEGGWLWQQLPFLTPPVDRYGIGLGLTMALKESAFVLWVIYGLLGEKRLADQATALKSLGYGRWQCLRWLVLPALLPALGMVLLATTAWSLSAVDVALVLGPGNPPTLAVLAWQWLSQGDELQQAKGALASLLLMAILGGLALVAWGGWRLQRQYQPDLRGVRHPHPHALPGRLLAALLPLSGLLGALLLAGLARSAPPQMDALGNSLGLALAACALGAAVCLLWLACGPARGDGWVWLPLVLPALPLADGQYRLALYAWLDGDWRTVLWGHLLWVVPWMLFILRPAWRQRDPRLTVVARTLGWGSTRIFWLLTLPSLTRPLLTALAVGFSVSIAQYLPTLWLGAGRIPTLTSQAVALSSGGEAQTLAAQALWQLLLPAVCFTLTALLAWLAGRYRRGLR</sequence>
<keyword evidence="4" id="KW-0997">Cell inner membrane</keyword>
<evidence type="ECO:0000256" key="2">
    <source>
        <dbReference type="ARBA" id="ARBA00022448"/>
    </source>
</evidence>
<feature type="transmembrane region" description="Helical" evidence="8">
    <location>
        <begin position="245"/>
        <end position="266"/>
    </location>
</feature>
<comment type="similarity">
    <text evidence="8">Belongs to the binding-protein-dependent transport system permease family.</text>
</comment>
<dbReference type="CDD" id="cd06261">
    <property type="entry name" value="TM_PBP2"/>
    <property type="match status" value="1"/>
</dbReference>
<proteinExistence type="inferred from homology"/>
<evidence type="ECO:0000256" key="4">
    <source>
        <dbReference type="ARBA" id="ARBA00022519"/>
    </source>
</evidence>
<keyword evidence="3" id="KW-1003">Cell membrane</keyword>
<reference evidence="11 12" key="1">
    <citation type="submission" date="2018-12" db="EMBL/GenBank/DDBJ databases">
        <authorList>
            <consortium name="Pathogen Informatics"/>
        </authorList>
    </citation>
    <scope>NUCLEOTIDE SEQUENCE [LARGE SCALE GENOMIC DNA]</scope>
    <source>
        <strain evidence="11 12">NCTC13635</strain>
    </source>
</reference>
<feature type="transmembrane region" description="Helical" evidence="8">
    <location>
        <begin position="386"/>
        <end position="405"/>
    </location>
</feature>
<dbReference type="SUPFAM" id="SSF161098">
    <property type="entry name" value="MetI-like"/>
    <property type="match status" value="2"/>
</dbReference>
<dbReference type="PROSITE" id="PS50928">
    <property type="entry name" value="ABC_TM1"/>
    <property type="match status" value="1"/>
</dbReference>
<dbReference type="Proteomes" id="UP000282433">
    <property type="component" value="Chromosome"/>
</dbReference>
<dbReference type="InterPro" id="IPR035906">
    <property type="entry name" value="MetI-like_sf"/>
</dbReference>
<feature type="region of interest" description="Disordered" evidence="9">
    <location>
        <begin position="1"/>
        <end position="33"/>
    </location>
</feature>
<evidence type="ECO:0000256" key="8">
    <source>
        <dbReference type="RuleBase" id="RU363032"/>
    </source>
</evidence>
<dbReference type="GO" id="GO:0005886">
    <property type="term" value="C:plasma membrane"/>
    <property type="evidence" value="ECO:0007669"/>
    <property type="project" value="UniProtKB-SubCell"/>
</dbReference>
<comment type="subcellular location">
    <subcellularLocation>
        <location evidence="1">Cell inner membrane</location>
        <topology evidence="1">Multi-pass membrane protein</topology>
    </subcellularLocation>
    <subcellularLocation>
        <location evidence="8">Cell membrane</location>
        <topology evidence="8">Multi-pass membrane protein</topology>
    </subcellularLocation>
</comment>
<accession>A0A3S5DH09</accession>
<keyword evidence="7 8" id="KW-0472">Membrane</keyword>
<protein>
    <submittedName>
        <fullName evidence="11">ABC transporter permease</fullName>
    </submittedName>
</protein>
<name>A0A3S5DH09_KLEPN</name>
<evidence type="ECO:0000256" key="6">
    <source>
        <dbReference type="ARBA" id="ARBA00022989"/>
    </source>
</evidence>
<gene>
    <name evidence="11" type="primary">ynjC</name>
    <name evidence="11" type="ORF">NCTC13635_01016</name>
</gene>
<feature type="transmembrane region" description="Helical" evidence="8">
    <location>
        <begin position="59"/>
        <end position="86"/>
    </location>
</feature>
<dbReference type="InterPro" id="IPR000515">
    <property type="entry name" value="MetI-like"/>
</dbReference>
<feature type="transmembrane region" description="Helical" evidence="8">
    <location>
        <begin position="286"/>
        <end position="308"/>
    </location>
</feature>
<feature type="transmembrane region" description="Helical" evidence="8">
    <location>
        <begin position="98"/>
        <end position="117"/>
    </location>
</feature>
<feature type="transmembrane region" description="Helical" evidence="8">
    <location>
        <begin position="183"/>
        <end position="207"/>
    </location>
</feature>
<keyword evidence="5 8" id="KW-0812">Transmembrane</keyword>
<feature type="domain" description="ABC transmembrane type-1" evidence="10">
    <location>
        <begin position="56"/>
        <end position="262"/>
    </location>
</feature>
<feature type="transmembrane region" description="Helical" evidence="8">
    <location>
        <begin position="488"/>
        <end position="509"/>
    </location>
</feature>
<keyword evidence="6 8" id="KW-1133">Transmembrane helix</keyword>
<evidence type="ECO:0000313" key="11">
    <source>
        <dbReference type="EMBL" id="VEB00061.1"/>
    </source>
</evidence>
<dbReference type="Gene3D" id="1.10.3720.10">
    <property type="entry name" value="MetI-like"/>
    <property type="match status" value="2"/>
</dbReference>
<evidence type="ECO:0000256" key="1">
    <source>
        <dbReference type="ARBA" id="ARBA00004429"/>
    </source>
</evidence>
<dbReference type="GO" id="GO:0055085">
    <property type="term" value="P:transmembrane transport"/>
    <property type="evidence" value="ECO:0007669"/>
    <property type="project" value="InterPro"/>
</dbReference>
<feature type="transmembrane region" description="Helical" evidence="8">
    <location>
        <begin position="137"/>
        <end position="162"/>
    </location>
</feature>
<dbReference type="PANTHER" id="PTHR30183">
    <property type="entry name" value="MOLYBDENUM TRANSPORT SYSTEM PERMEASE PROTEIN MODB"/>
    <property type="match status" value="1"/>
</dbReference>
<evidence type="ECO:0000256" key="7">
    <source>
        <dbReference type="ARBA" id="ARBA00023136"/>
    </source>
</evidence>
<evidence type="ECO:0000259" key="10">
    <source>
        <dbReference type="PROSITE" id="PS50928"/>
    </source>
</evidence>
<evidence type="ECO:0000256" key="3">
    <source>
        <dbReference type="ARBA" id="ARBA00022475"/>
    </source>
</evidence>
<dbReference type="AlphaFoldDB" id="A0A3S5DH09"/>
<keyword evidence="2 8" id="KW-0813">Transport</keyword>